<name>A0A1S2VDT5_9BACT</name>
<reference evidence="3 4" key="1">
    <citation type="submission" date="2016-10" db="EMBL/GenBank/DDBJ databases">
        <title>Arsenicibacter rosenii gen. nov., sp. nov., an efficient arsenic-methylating bacterium isolated from an arsenic-contaminated paddy soil.</title>
        <authorList>
            <person name="Huang K."/>
        </authorList>
    </citation>
    <scope>NUCLEOTIDE SEQUENCE [LARGE SCALE GENOMIC DNA]</scope>
    <source>
        <strain evidence="3 4">SM-1</strain>
    </source>
</reference>
<dbReference type="Proteomes" id="UP000181790">
    <property type="component" value="Unassembled WGS sequence"/>
</dbReference>
<feature type="chain" id="PRO_5010218918" description="DUF3298 domain-containing protein" evidence="1">
    <location>
        <begin position="28"/>
        <end position="364"/>
    </location>
</feature>
<evidence type="ECO:0000313" key="3">
    <source>
        <dbReference type="EMBL" id="OIN56921.1"/>
    </source>
</evidence>
<feature type="signal peptide" evidence="1">
    <location>
        <begin position="1"/>
        <end position="27"/>
    </location>
</feature>
<accession>A0A1S2VDT5</accession>
<keyword evidence="4" id="KW-1185">Reference proteome</keyword>
<dbReference type="OrthoDB" id="594879at2"/>
<dbReference type="Gene3D" id="3.90.640.20">
    <property type="entry name" value="Heat-shock cognate protein, ATPase"/>
    <property type="match status" value="1"/>
</dbReference>
<feature type="domain" description="DUF3298" evidence="2">
    <location>
        <begin position="278"/>
        <end position="355"/>
    </location>
</feature>
<dbReference type="InterPro" id="IPR021729">
    <property type="entry name" value="DUF3298"/>
</dbReference>
<dbReference type="AlphaFoldDB" id="A0A1S2VDT5"/>
<protein>
    <recommendedName>
        <fullName evidence="2">DUF3298 domain-containing protein</fullName>
    </recommendedName>
</protein>
<dbReference type="EMBL" id="MORL01000017">
    <property type="protein sequence ID" value="OIN56921.1"/>
    <property type="molecule type" value="Genomic_DNA"/>
</dbReference>
<sequence>MRGLFTRKTCHLVACLFIAGLFRSLVAQPAASRYTYFSGTIGTVPIIMHLHQYGDKVSGYYYYQKQQQPISCRGTVSKDSLHLDAYLGTAIDEAFDGIWKAGQFQGKWTNNAKQSGLSFTLQANAAKSDQFVYIFTEGSKKLIENKGKAEVPAADYLEGTIWPTERMATGQEALTGVIRKKLKIPAGATPGNVFLQRRKAYLAAYVKENAGVSQKELLESVGQYSLSSQSNLQLVYWSDQYAVLALSSYEYTGGAHGNYGTDYTTVDLKTGKVVSLADILTPVGRQKLPALLAANFRKQYAVKSSETLQQAGLFDNSIKPNSNFYLTGTTLTFCYTPYEIGPYAMGEIQIPIPLSQLAGGLVKP</sequence>
<dbReference type="Pfam" id="PF11738">
    <property type="entry name" value="DUF3298"/>
    <property type="match status" value="1"/>
</dbReference>
<evidence type="ECO:0000259" key="2">
    <source>
        <dbReference type="Pfam" id="PF11738"/>
    </source>
</evidence>
<dbReference type="InterPro" id="IPR037126">
    <property type="entry name" value="PdaC/RsiV-like_sf"/>
</dbReference>
<keyword evidence="1" id="KW-0732">Signal</keyword>
<dbReference type="Gene3D" id="3.30.565.40">
    <property type="entry name" value="Fervidobacterium nodosum Rt17-B1 like"/>
    <property type="match status" value="1"/>
</dbReference>
<evidence type="ECO:0000256" key="1">
    <source>
        <dbReference type="SAM" id="SignalP"/>
    </source>
</evidence>
<gene>
    <name evidence="3" type="ORF">BLX24_22400</name>
</gene>
<proteinExistence type="predicted"/>
<evidence type="ECO:0000313" key="4">
    <source>
        <dbReference type="Proteomes" id="UP000181790"/>
    </source>
</evidence>
<organism evidence="3 4">
    <name type="scientific">Arsenicibacter rosenii</name>
    <dbReference type="NCBI Taxonomy" id="1750698"/>
    <lineage>
        <taxon>Bacteria</taxon>
        <taxon>Pseudomonadati</taxon>
        <taxon>Bacteroidota</taxon>
        <taxon>Cytophagia</taxon>
        <taxon>Cytophagales</taxon>
        <taxon>Spirosomataceae</taxon>
        <taxon>Arsenicibacter</taxon>
    </lineage>
</organism>
<comment type="caution">
    <text evidence="3">The sequence shown here is derived from an EMBL/GenBank/DDBJ whole genome shotgun (WGS) entry which is preliminary data.</text>
</comment>
<dbReference type="RefSeq" id="WP_071505450.1">
    <property type="nucleotide sequence ID" value="NZ_MORL01000017.1"/>
</dbReference>